<organism evidence="2 3">
    <name type="scientific">Ascobolus immersus RN42</name>
    <dbReference type="NCBI Taxonomy" id="1160509"/>
    <lineage>
        <taxon>Eukaryota</taxon>
        <taxon>Fungi</taxon>
        <taxon>Dikarya</taxon>
        <taxon>Ascomycota</taxon>
        <taxon>Pezizomycotina</taxon>
        <taxon>Pezizomycetes</taxon>
        <taxon>Pezizales</taxon>
        <taxon>Ascobolaceae</taxon>
        <taxon>Ascobolus</taxon>
    </lineage>
</organism>
<keyword evidence="3" id="KW-1185">Reference proteome</keyword>
<feature type="compositionally biased region" description="Acidic residues" evidence="1">
    <location>
        <begin position="32"/>
        <end position="49"/>
    </location>
</feature>
<dbReference type="EMBL" id="ML119804">
    <property type="protein sequence ID" value="RPA73995.1"/>
    <property type="molecule type" value="Genomic_DNA"/>
</dbReference>
<evidence type="ECO:0000256" key="1">
    <source>
        <dbReference type="SAM" id="MobiDB-lite"/>
    </source>
</evidence>
<reference evidence="2 3" key="1">
    <citation type="journal article" date="2018" name="Nat. Ecol. Evol.">
        <title>Pezizomycetes genomes reveal the molecular basis of ectomycorrhizal truffle lifestyle.</title>
        <authorList>
            <person name="Murat C."/>
            <person name="Payen T."/>
            <person name="Noel B."/>
            <person name="Kuo A."/>
            <person name="Morin E."/>
            <person name="Chen J."/>
            <person name="Kohler A."/>
            <person name="Krizsan K."/>
            <person name="Balestrini R."/>
            <person name="Da Silva C."/>
            <person name="Montanini B."/>
            <person name="Hainaut M."/>
            <person name="Levati E."/>
            <person name="Barry K.W."/>
            <person name="Belfiori B."/>
            <person name="Cichocki N."/>
            <person name="Clum A."/>
            <person name="Dockter R.B."/>
            <person name="Fauchery L."/>
            <person name="Guy J."/>
            <person name="Iotti M."/>
            <person name="Le Tacon F."/>
            <person name="Lindquist E.A."/>
            <person name="Lipzen A."/>
            <person name="Malagnac F."/>
            <person name="Mello A."/>
            <person name="Molinier V."/>
            <person name="Miyauchi S."/>
            <person name="Poulain J."/>
            <person name="Riccioni C."/>
            <person name="Rubini A."/>
            <person name="Sitrit Y."/>
            <person name="Splivallo R."/>
            <person name="Traeger S."/>
            <person name="Wang M."/>
            <person name="Zifcakova L."/>
            <person name="Wipf D."/>
            <person name="Zambonelli A."/>
            <person name="Paolocci F."/>
            <person name="Nowrousian M."/>
            <person name="Ottonello S."/>
            <person name="Baldrian P."/>
            <person name="Spatafora J.W."/>
            <person name="Henrissat B."/>
            <person name="Nagy L.G."/>
            <person name="Aury J.M."/>
            <person name="Wincker P."/>
            <person name="Grigoriev I.V."/>
            <person name="Bonfante P."/>
            <person name="Martin F.M."/>
        </authorList>
    </citation>
    <scope>NUCLEOTIDE SEQUENCE [LARGE SCALE GENOMIC DNA]</scope>
    <source>
        <strain evidence="2 3">RN42</strain>
    </source>
</reference>
<dbReference type="AlphaFoldDB" id="A0A3N4HJC0"/>
<accession>A0A3N4HJC0</accession>
<feature type="compositionally biased region" description="Basic and acidic residues" evidence="1">
    <location>
        <begin position="22"/>
        <end position="31"/>
    </location>
</feature>
<evidence type="ECO:0000313" key="2">
    <source>
        <dbReference type="EMBL" id="RPA73995.1"/>
    </source>
</evidence>
<gene>
    <name evidence="2" type="ORF">BJ508DRAFT_418822</name>
</gene>
<proteinExistence type="predicted"/>
<name>A0A3N4HJC0_ASCIM</name>
<evidence type="ECO:0000313" key="3">
    <source>
        <dbReference type="Proteomes" id="UP000275078"/>
    </source>
</evidence>
<dbReference type="Proteomes" id="UP000275078">
    <property type="component" value="Unassembled WGS sequence"/>
</dbReference>
<protein>
    <submittedName>
        <fullName evidence="2">Uncharacterized protein</fullName>
    </submittedName>
</protein>
<sequence>MDLPTILPIKAAPHRNCFRLKGEAPRVLERPDDQEDESEQVDIDRDEDNPNNIGHEEWRLD</sequence>
<feature type="region of interest" description="Disordered" evidence="1">
    <location>
        <begin position="22"/>
        <end position="61"/>
    </location>
</feature>